<dbReference type="Proteomes" id="UP001244011">
    <property type="component" value="Unassembled WGS sequence"/>
</dbReference>
<gene>
    <name evidence="3" type="ORF">QBC33DRAFT_564281</name>
</gene>
<reference evidence="3" key="1">
    <citation type="submission" date="2023-06" db="EMBL/GenBank/DDBJ databases">
        <title>Genome-scale phylogeny and comparative genomics of the fungal order Sordariales.</title>
        <authorList>
            <consortium name="Lawrence Berkeley National Laboratory"/>
            <person name="Hensen N."/>
            <person name="Bonometti L."/>
            <person name="Westerberg I."/>
            <person name="Brannstrom I.O."/>
            <person name="Guillou S."/>
            <person name="Cros-Aarteil S."/>
            <person name="Calhoun S."/>
            <person name="Haridas S."/>
            <person name="Kuo A."/>
            <person name="Mondo S."/>
            <person name="Pangilinan J."/>
            <person name="Riley R."/>
            <person name="Labutti K."/>
            <person name="Andreopoulos B."/>
            <person name="Lipzen A."/>
            <person name="Chen C."/>
            <person name="Yanf M."/>
            <person name="Daum C."/>
            <person name="Ng V."/>
            <person name="Clum A."/>
            <person name="Steindorff A."/>
            <person name="Ohm R."/>
            <person name="Martin F."/>
            <person name="Silar P."/>
            <person name="Natvig D."/>
            <person name="Lalanne C."/>
            <person name="Gautier V."/>
            <person name="Ament-Velasquez S.L."/>
            <person name="Kruys A."/>
            <person name="Hutchinson M.I."/>
            <person name="Powell A.J."/>
            <person name="Barry K."/>
            <person name="Miller A.N."/>
            <person name="Grigoriev I.V."/>
            <person name="Debuchy R."/>
            <person name="Gladieux P."/>
            <person name="Thoren M.H."/>
            <person name="Johannesson H."/>
        </authorList>
    </citation>
    <scope>NUCLEOTIDE SEQUENCE</scope>
    <source>
        <strain evidence="3">8032-3</strain>
    </source>
</reference>
<evidence type="ECO:0000313" key="3">
    <source>
        <dbReference type="EMBL" id="KAK1761898.1"/>
    </source>
</evidence>
<dbReference type="EMBL" id="MU839047">
    <property type="protein sequence ID" value="KAK1761898.1"/>
    <property type="molecule type" value="Genomic_DNA"/>
</dbReference>
<dbReference type="RefSeq" id="XP_060278111.1">
    <property type="nucleotide sequence ID" value="XM_060430354.1"/>
</dbReference>
<evidence type="ECO:0000256" key="2">
    <source>
        <dbReference type="SAM" id="Phobius"/>
    </source>
</evidence>
<evidence type="ECO:0000256" key="1">
    <source>
        <dbReference type="SAM" id="MobiDB-lite"/>
    </source>
</evidence>
<protein>
    <submittedName>
        <fullName evidence="3">Uncharacterized protein</fullName>
    </submittedName>
</protein>
<proteinExistence type="predicted"/>
<feature type="transmembrane region" description="Helical" evidence="2">
    <location>
        <begin position="60"/>
        <end position="84"/>
    </location>
</feature>
<sequence>MEMVSCAAAAAGRPRSGSGFVSRQDEDASPAAAAVAGAGHHPVAVLAPALLPGVVPVGRYAVVGELVFAYLWGVLEALMGRFIIKGRYITSRNNWAIDVDQEVVEG</sequence>
<accession>A0AAJ0BR65</accession>
<keyword evidence="4" id="KW-1185">Reference proteome</keyword>
<feature type="region of interest" description="Disordered" evidence="1">
    <location>
        <begin position="1"/>
        <end position="25"/>
    </location>
</feature>
<keyword evidence="2" id="KW-0812">Transmembrane</keyword>
<keyword evidence="2" id="KW-0472">Membrane</keyword>
<evidence type="ECO:0000313" key="4">
    <source>
        <dbReference type="Proteomes" id="UP001244011"/>
    </source>
</evidence>
<organism evidence="3 4">
    <name type="scientific">Phialemonium atrogriseum</name>
    <dbReference type="NCBI Taxonomy" id="1093897"/>
    <lineage>
        <taxon>Eukaryota</taxon>
        <taxon>Fungi</taxon>
        <taxon>Dikarya</taxon>
        <taxon>Ascomycota</taxon>
        <taxon>Pezizomycotina</taxon>
        <taxon>Sordariomycetes</taxon>
        <taxon>Sordariomycetidae</taxon>
        <taxon>Cephalothecales</taxon>
        <taxon>Cephalothecaceae</taxon>
        <taxon>Phialemonium</taxon>
    </lineage>
</organism>
<keyword evidence="2" id="KW-1133">Transmembrane helix</keyword>
<name>A0AAJ0BR65_9PEZI</name>
<dbReference type="GeneID" id="85313541"/>
<dbReference type="AlphaFoldDB" id="A0AAJ0BR65"/>
<comment type="caution">
    <text evidence="3">The sequence shown here is derived from an EMBL/GenBank/DDBJ whole genome shotgun (WGS) entry which is preliminary data.</text>
</comment>